<evidence type="ECO:0000313" key="1">
    <source>
        <dbReference type="EMBL" id="THJ34206.1"/>
    </source>
</evidence>
<name>A0A4S5BW92_9BURK</name>
<proteinExistence type="predicted"/>
<accession>A0A4S5BW92</accession>
<organism evidence="1 2">
    <name type="scientific">Lampropedia aestuarii</name>
    <dbReference type="NCBI Taxonomy" id="2562762"/>
    <lineage>
        <taxon>Bacteria</taxon>
        <taxon>Pseudomonadati</taxon>
        <taxon>Pseudomonadota</taxon>
        <taxon>Betaproteobacteria</taxon>
        <taxon>Burkholderiales</taxon>
        <taxon>Comamonadaceae</taxon>
        <taxon>Lampropedia</taxon>
    </lineage>
</organism>
<reference evidence="1 2" key="1">
    <citation type="submission" date="2019-04" db="EMBL/GenBank/DDBJ databases">
        <title>Lampropedia sp YIM MLB12 draf genome.</title>
        <authorList>
            <person name="Wang Y.-X."/>
        </authorList>
    </citation>
    <scope>NUCLEOTIDE SEQUENCE [LARGE SCALE GENOMIC DNA]</scope>
    <source>
        <strain evidence="1 2">YIM MLB12</strain>
    </source>
</reference>
<evidence type="ECO:0000313" key="2">
    <source>
        <dbReference type="Proteomes" id="UP000306236"/>
    </source>
</evidence>
<dbReference type="OrthoDB" id="8686404at2"/>
<sequence length="97" mass="10835">MSQLTVTLKDFPDIDDRNKELAERKFMQSLEKSFPSAEALLAAFKIFQDASEGGDANLTGPELQQAQQFYKAFDKARQAGFQHLGGGEEAYFDVRLA</sequence>
<protein>
    <submittedName>
        <fullName evidence="1">Uncharacterized protein</fullName>
    </submittedName>
</protein>
<dbReference type="Proteomes" id="UP000306236">
    <property type="component" value="Unassembled WGS sequence"/>
</dbReference>
<gene>
    <name evidence="1" type="ORF">E8K88_06655</name>
</gene>
<dbReference type="EMBL" id="SSWX01000007">
    <property type="protein sequence ID" value="THJ34206.1"/>
    <property type="molecule type" value="Genomic_DNA"/>
</dbReference>
<keyword evidence="2" id="KW-1185">Reference proteome</keyword>
<comment type="caution">
    <text evidence="1">The sequence shown here is derived from an EMBL/GenBank/DDBJ whole genome shotgun (WGS) entry which is preliminary data.</text>
</comment>
<dbReference type="AlphaFoldDB" id="A0A4S5BW92"/>
<dbReference type="RefSeq" id="WP_136405881.1">
    <property type="nucleotide sequence ID" value="NZ_SSWX01000007.1"/>
</dbReference>